<evidence type="ECO:0000256" key="3">
    <source>
        <dbReference type="ARBA" id="ARBA00022617"/>
    </source>
</evidence>
<sequence length="141" mass="16115">MNIPKVSAQDTTLTVNNVAGGKTTFPVPSGMGIDINVPGLHYNPRYWKEPHKFMPERFLGDWPKDAFIPFSQGARACLGRRFFETEGIAIMTMLVSRYKIEVKEEPEFAGETFEERYARITTFDQGLTTIPVRVPLVFKRR</sequence>
<reference evidence="10" key="2">
    <citation type="journal article" date="2020" name="Nat. Commun.">
        <title>Large-scale genome sequencing of mycorrhizal fungi provides insights into the early evolution of symbiotic traits.</title>
        <authorList>
            <person name="Miyauchi S."/>
            <person name="Kiss E."/>
            <person name="Kuo A."/>
            <person name="Drula E."/>
            <person name="Kohler A."/>
            <person name="Sanchez-Garcia M."/>
            <person name="Morin E."/>
            <person name="Andreopoulos B."/>
            <person name="Barry K.W."/>
            <person name="Bonito G."/>
            <person name="Buee M."/>
            <person name="Carver A."/>
            <person name="Chen C."/>
            <person name="Cichocki N."/>
            <person name="Clum A."/>
            <person name="Culley D."/>
            <person name="Crous P.W."/>
            <person name="Fauchery L."/>
            <person name="Girlanda M."/>
            <person name="Hayes R.D."/>
            <person name="Keri Z."/>
            <person name="LaButti K."/>
            <person name="Lipzen A."/>
            <person name="Lombard V."/>
            <person name="Magnuson J."/>
            <person name="Maillard F."/>
            <person name="Murat C."/>
            <person name="Nolan M."/>
            <person name="Ohm R.A."/>
            <person name="Pangilinan J."/>
            <person name="Pereira M.F."/>
            <person name="Perotto S."/>
            <person name="Peter M."/>
            <person name="Pfister S."/>
            <person name="Riley R."/>
            <person name="Sitrit Y."/>
            <person name="Stielow J.B."/>
            <person name="Szollosi G."/>
            <person name="Zifcakova L."/>
            <person name="Stursova M."/>
            <person name="Spatafora J.W."/>
            <person name="Tedersoo L."/>
            <person name="Vaario L.M."/>
            <person name="Yamada A."/>
            <person name="Yan M."/>
            <person name="Wang P."/>
            <person name="Xu J."/>
            <person name="Bruns T."/>
            <person name="Baldrian P."/>
            <person name="Vilgalys R."/>
            <person name="Dunand C."/>
            <person name="Henrissat B."/>
            <person name="Grigoriev I.V."/>
            <person name="Hibbett D."/>
            <person name="Nagy L.G."/>
            <person name="Martin F.M."/>
        </authorList>
    </citation>
    <scope>NUCLEOTIDE SEQUENCE</scope>
    <source>
        <strain evidence="10">Prilba</strain>
    </source>
</reference>
<dbReference type="InterPro" id="IPR002401">
    <property type="entry name" value="Cyt_P450_E_grp-I"/>
</dbReference>
<evidence type="ECO:0000313" key="11">
    <source>
        <dbReference type="Proteomes" id="UP000759537"/>
    </source>
</evidence>
<dbReference type="GO" id="GO:0005506">
    <property type="term" value="F:iron ion binding"/>
    <property type="evidence" value="ECO:0007669"/>
    <property type="project" value="InterPro"/>
</dbReference>
<evidence type="ECO:0000256" key="7">
    <source>
        <dbReference type="ARBA" id="ARBA00023033"/>
    </source>
</evidence>
<gene>
    <name evidence="10" type="ORF">DFH94DRAFT_846743</name>
</gene>
<accession>A0A9P5K253</accession>
<protein>
    <submittedName>
        <fullName evidence="10">Cytochrome P450</fullName>
    </submittedName>
</protein>
<dbReference type="OrthoDB" id="1470350at2759"/>
<dbReference type="InterPro" id="IPR017972">
    <property type="entry name" value="Cyt_P450_CS"/>
</dbReference>
<keyword evidence="11" id="KW-1185">Reference proteome</keyword>
<dbReference type="GO" id="GO:0004497">
    <property type="term" value="F:monooxygenase activity"/>
    <property type="evidence" value="ECO:0007669"/>
    <property type="project" value="UniProtKB-KW"/>
</dbReference>
<dbReference type="AlphaFoldDB" id="A0A9P5K253"/>
<organism evidence="10 11">
    <name type="scientific">Russula ochroleuca</name>
    <dbReference type="NCBI Taxonomy" id="152965"/>
    <lineage>
        <taxon>Eukaryota</taxon>
        <taxon>Fungi</taxon>
        <taxon>Dikarya</taxon>
        <taxon>Basidiomycota</taxon>
        <taxon>Agaricomycotina</taxon>
        <taxon>Agaricomycetes</taxon>
        <taxon>Russulales</taxon>
        <taxon>Russulaceae</taxon>
        <taxon>Russula</taxon>
    </lineage>
</organism>
<dbReference type="EMBL" id="WHVB01000017">
    <property type="protein sequence ID" value="KAF8474408.1"/>
    <property type="molecule type" value="Genomic_DNA"/>
</dbReference>
<dbReference type="SUPFAM" id="SSF48264">
    <property type="entry name" value="Cytochrome P450"/>
    <property type="match status" value="1"/>
</dbReference>
<dbReference type="PANTHER" id="PTHR24292">
    <property type="entry name" value="CYTOCHROME P450"/>
    <property type="match status" value="1"/>
</dbReference>
<dbReference type="GO" id="GO:0020037">
    <property type="term" value="F:heme binding"/>
    <property type="evidence" value="ECO:0007669"/>
    <property type="project" value="InterPro"/>
</dbReference>
<keyword evidence="7 9" id="KW-0503">Monooxygenase</keyword>
<evidence type="ECO:0000256" key="1">
    <source>
        <dbReference type="ARBA" id="ARBA00001971"/>
    </source>
</evidence>
<comment type="similarity">
    <text evidence="2 9">Belongs to the cytochrome P450 family.</text>
</comment>
<evidence type="ECO:0000256" key="9">
    <source>
        <dbReference type="RuleBase" id="RU000461"/>
    </source>
</evidence>
<dbReference type="GO" id="GO:0016705">
    <property type="term" value="F:oxidoreductase activity, acting on paired donors, with incorporation or reduction of molecular oxygen"/>
    <property type="evidence" value="ECO:0007669"/>
    <property type="project" value="InterPro"/>
</dbReference>
<evidence type="ECO:0000256" key="6">
    <source>
        <dbReference type="ARBA" id="ARBA00023004"/>
    </source>
</evidence>
<dbReference type="PRINTS" id="PR00463">
    <property type="entry name" value="EP450I"/>
</dbReference>
<evidence type="ECO:0000313" key="10">
    <source>
        <dbReference type="EMBL" id="KAF8474408.1"/>
    </source>
</evidence>
<dbReference type="InterPro" id="IPR001128">
    <property type="entry name" value="Cyt_P450"/>
</dbReference>
<dbReference type="InterPro" id="IPR036396">
    <property type="entry name" value="Cyt_P450_sf"/>
</dbReference>
<comment type="caution">
    <text evidence="10">The sequence shown here is derived from an EMBL/GenBank/DDBJ whole genome shotgun (WGS) entry which is preliminary data.</text>
</comment>
<proteinExistence type="inferred from homology"/>
<dbReference type="PROSITE" id="PS00086">
    <property type="entry name" value="CYTOCHROME_P450"/>
    <property type="match status" value="1"/>
</dbReference>
<dbReference type="Pfam" id="PF00067">
    <property type="entry name" value="p450"/>
    <property type="match status" value="1"/>
</dbReference>
<keyword evidence="3 8" id="KW-0349">Heme</keyword>
<keyword evidence="6 8" id="KW-0408">Iron</keyword>
<evidence type="ECO:0000256" key="8">
    <source>
        <dbReference type="PIRSR" id="PIRSR602401-1"/>
    </source>
</evidence>
<dbReference type="PANTHER" id="PTHR24292:SF54">
    <property type="entry name" value="CYP9F3-RELATED"/>
    <property type="match status" value="1"/>
</dbReference>
<keyword evidence="5 9" id="KW-0560">Oxidoreductase</keyword>
<evidence type="ECO:0000256" key="4">
    <source>
        <dbReference type="ARBA" id="ARBA00022723"/>
    </source>
</evidence>
<feature type="binding site" description="axial binding residue" evidence="8">
    <location>
        <position position="77"/>
    </location>
    <ligand>
        <name>heme</name>
        <dbReference type="ChEBI" id="CHEBI:30413"/>
    </ligand>
    <ligandPart>
        <name>Fe</name>
        <dbReference type="ChEBI" id="CHEBI:18248"/>
    </ligandPart>
</feature>
<evidence type="ECO:0000256" key="2">
    <source>
        <dbReference type="ARBA" id="ARBA00010617"/>
    </source>
</evidence>
<dbReference type="InterPro" id="IPR050476">
    <property type="entry name" value="Insect_CytP450_Detox"/>
</dbReference>
<keyword evidence="4 8" id="KW-0479">Metal-binding</keyword>
<evidence type="ECO:0000256" key="5">
    <source>
        <dbReference type="ARBA" id="ARBA00023002"/>
    </source>
</evidence>
<reference evidence="10" key="1">
    <citation type="submission" date="2019-10" db="EMBL/GenBank/DDBJ databases">
        <authorList>
            <consortium name="DOE Joint Genome Institute"/>
            <person name="Kuo A."/>
            <person name="Miyauchi S."/>
            <person name="Kiss E."/>
            <person name="Drula E."/>
            <person name="Kohler A."/>
            <person name="Sanchez-Garcia M."/>
            <person name="Andreopoulos B."/>
            <person name="Barry K.W."/>
            <person name="Bonito G."/>
            <person name="Buee M."/>
            <person name="Carver A."/>
            <person name="Chen C."/>
            <person name="Cichocki N."/>
            <person name="Clum A."/>
            <person name="Culley D."/>
            <person name="Crous P.W."/>
            <person name="Fauchery L."/>
            <person name="Girlanda M."/>
            <person name="Hayes R."/>
            <person name="Keri Z."/>
            <person name="LaButti K."/>
            <person name="Lipzen A."/>
            <person name="Lombard V."/>
            <person name="Magnuson J."/>
            <person name="Maillard F."/>
            <person name="Morin E."/>
            <person name="Murat C."/>
            <person name="Nolan M."/>
            <person name="Ohm R."/>
            <person name="Pangilinan J."/>
            <person name="Pereira M."/>
            <person name="Perotto S."/>
            <person name="Peter M."/>
            <person name="Riley R."/>
            <person name="Sitrit Y."/>
            <person name="Stielow B."/>
            <person name="Szollosi G."/>
            <person name="Zifcakova L."/>
            <person name="Stursova M."/>
            <person name="Spatafora J.W."/>
            <person name="Tedersoo L."/>
            <person name="Vaario L.-M."/>
            <person name="Yamada A."/>
            <person name="Yan M."/>
            <person name="Wang P."/>
            <person name="Xu J."/>
            <person name="Bruns T."/>
            <person name="Baldrian P."/>
            <person name="Vilgalys R."/>
            <person name="Henrissat B."/>
            <person name="Grigoriev I.V."/>
            <person name="Hibbett D."/>
            <person name="Nagy L.G."/>
            <person name="Martin F.M."/>
        </authorList>
    </citation>
    <scope>NUCLEOTIDE SEQUENCE</scope>
    <source>
        <strain evidence="10">Prilba</strain>
    </source>
</reference>
<comment type="cofactor">
    <cofactor evidence="1 8">
        <name>heme</name>
        <dbReference type="ChEBI" id="CHEBI:30413"/>
    </cofactor>
</comment>
<dbReference type="Gene3D" id="1.10.630.10">
    <property type="entry name" value="Cytochrome P450"/>
    <property type="match status" value="1"/>
</dbReference>
<dbReference type="Proteomes" id="UP000759537">
    <property type="component" value="Unassembled WGS sequence"/>
</dbReference>
<name>A0A9P5K253_9AGAM</name>